<evidence type="ECO:0000256" key="1">
    <source>
        <dbReference type="ARBA" id="ARBA00004141"/>
    </source>
</evidence>
<gene>
    <name evidence="7" type="ORF">NP233_g8447</name>
</gene>
<evidence type="ECO:0000256" key="3">
    <source>
        <dbReference type="ARBA" id="ARBA00022989"/>
    </source>
</evidence>
<keyword evidence="4 6" id="KW-0472">Membrane</keyword>
<evidence type="ECO:0000256" key="5">
    <source>
        <dbReference type="SAM" id="MobiDB-lite"/>
    </source>
</evidence>
<dbReference type="EMBL" id="JANIEX010000683">
    <property type="protein sequence ID" value="KAJ3564200.1"/>
    <property type="molecule type" value="Genomic_DNA"/>
</dbReference>
<evidence type="ECO:0000256" key="2">
    <source>
        <dbReference type="ARBA" id="ARBA00022692"/>
    </source>
</evidence>
<comment type="caution">
    <text evidence="7">The sequence shown here is derived from an EMBL/GenBank/DDBJ whole genome shotgun (WGS) entry which is preliminary data.</text>
</comment>
<organism evidence="7 8">
    <name type="scientific">Leucocoprinus birnbaumii</name>
    <dbReference type="NCBI Taxonomy" id="56174"/>
    <lineage>
        <taxon>Eukaryota</taxon>
        <taxon>Fungi</taxon>
        <taxon>Dikarya</taxon>
        <taxon>Basidiomycota</taxon>
        <taxon>Agaricomycotina</taxon>
        <taxon>Agaricomycetes</taxon>
        <taxon>Agaricomycetidae</taxon>
        <taxon>Agaricales</taxon>
        <taxon>Agaricineae</taxon>
        <taxon>Agaricaceae</taxon>
        <taxon>Leucocoprinus</taxon>
    </lineage>
</organism>
<reference evidence="7" key="1">
    <citation type="submission" date="2022-07" db="EMBL/GenBank/DDBJ databases">
        <title>Genome Sequence of Leucocoprinus birnbaumii.</title>
        <authorList>
            <person name="Buettner E."/>
        </authorList>
    </citation>
    <scope>NUCLEOTIDE SEQUENCE</scope>
    <source>
        <strain evidence="7">VT141</strain>
    </source>
</reference>
<evidence type="ECO:0000313" key="8">
    <source>
        <dbReference type="Proteomes" id="UP001213000"/>
    </source>
</evidence>
<dbReference type="GO" id="GO:0016020">
    <property type="term" value="C:membrane"/>
    <property type="evidence" value="ECO:0007669"/>
    <property type="project" value="UniProtKB-SubCell"/>
</dbReference>
<dbReference type="GO" id="GO:0022857">
    <property type="term" value="F:transmembrane transporter activity"/>
    <property type="evidence" value="ECO:0007669"/>
    <property type="project" value="InterPro"/>
</dbReference>
<keyword evidence="8" id="KW-1185">Reference proteome</keyword>
<protein>
    <submittedName>
        <fullName evidence="7">Uncharacterized protein</fullName>
    </submittedName>
</protein>
<comment type="subcellular location">
    <subcellularLocation>
        <location evidence="1">Membrane</location>
        <topology evidence="1">Multi-pass membrane protein</topology>
    </subcellularLocation>
</comment>
<sequence length="346" mass="38514">MSSLNNACIAPQLLLFNTMSRPDLNHDHKFIAANSLPTSPHCTLTYDDVPPSFKLPQFAIIYCWGKMQRISLSEEDKATGDSSIEFVKNERVLRQFTASPVAGNAVFGSMFYMLPPVAAAGGIVSPISLTVATLILFLWRPIMEELAEALPICGGPYTYLISPKWIDHLYSWGILTLNYLFYKELLPIEQILEIDNKCIEQLTCFGISNLCPQLPQGWRHPTKDDLLQIHLSFELLHSHSCQDSRKAPYWVKAGIAFPFHDLSHCCTTAIPSSTDSIPMDITTDQIPADKTTSTNWANKVEAHLESMQPQDKTLQAHMSTAPPTDRPDSPTKATPTGLLSLTVLKK</sequence>
<keyword evidence="2 6" id="KW-0812">Transmembrane</keyword>
<proteinExistence type="predicted"/>
<dbReference type="InterPro" id="IPR002293">
    <property type="entry name" value="AA/rel_permease1"/>
</dbReference>
<dbReference type="Pfam" id="PF13520">
    <property type="entry name" value="AA_permease_2"/>
    <property type="match status" value="1"/>
</dbReference>
<dbReference type="Proteomes" id="UP001213000">
    <property type="component" value="Unassembled WGS sequence"/>
</dbReference>
<accession>A0AAD5VP00</accession>
<evidence type="ECO:0000256" key="4">
    <source>
        <dbReference type="ARBA" id="ARBA00023136"/>
    </source>
</evidence>
<feature type="region of interest" description="Disordered" evidence="5">
    <location>
        <begin position="316"/>
        <end position="339"/>
    </location>
</feature>
<evidence type="ECO:0000256" key="6">
    <source>
        <dbReference type="SAM" id="Phobius"/>
    </source>
</evidence>
<keyword evidence="3 6" id="KW-1133">Transmembrane helix</keyword>
<evidence type="ECO:0000313" key="7">
    <source>
        <dbReference type="EMBL" id="KAJ3564200.1"/>
    </source>
</evidence>
<dbReference type="AlphaFoldDB" id="A0AAD5VP00"/>
<name>A0AAD5VP00_9AGAR</name>
<feature type="transmembrane region" description="Helical" evidence="6">
    <location>
        <begin position="120"/>
        <end position="139"/>
    </location>
</feature>